<dbReference type="GO" id="GO:0005886">
    <property type="term" value="C:plasma membrane"/>
    <property type="evidence" value="ECO:0007669"/>
    <property type="project" value="TreeGrafter"/>
</dbReference>
<sequence>MNILQVKTMSIQQLLFSFQGRVGRQTYWLWNLAYYAAIVLFAAAVNKLFPGIAHLVLPVFLLLVLIPDLAITAKRWHDRDKSSWWLLLNVPLVVARLAVPVGEPTQMAQPDLWQTLISLASLLCGAWILVECGFLRGSDGDNRYGRAPH</sequence>
<evidence type="ECO:0000256" key="1">
    <source>
        <dbReference type="SAM" id="Phobius"/>
    </source>
</evidence>
<name>U3BI09_VIBPR</name>
<reference evidence="2 3" key="1">
    <citation type="submission" date="2013-09" db="EMBL/GenBank/DDBJ databases">
        <title>Whole genome shotgun sequence of Vibrio proteolyticus NBRC 13287.</title>
        <authorList>
            <person name="Isaki S."/>
            <person name="Hosoyama A."/>
            <person name="Numata M."/>
            <person name="Hashimoto M."/>
            <person name="Hosoyama Y."/>
            <person name="Tsuchikane K."/>
            <person name="Noguchi M."/>
            <person name="Hirakata S."/>
            <person name="Ichikawa N."/>
            <person name="Ohji S."/>
            <person name="Yamazoe A."/>
            <person name="Fujita N."/>
        </authorList>
    </citation>
    <scope>NUCLEOTIDE SEQUENCE [LARGE SCALE GENOMIC DNA]</scope>
    <source>
        <strain evidence="2 3">NBRC 13287</strain>
    </source>
</reference>
<dbReference type="PANTHER" id="PTHR34980:SF1">
    <property type="entry name" value="INNER MEMBRANE PROTEIN"/>
    <property type="match status" value="1"/>
</dbReference>
<keyword evidence="1" id="KW-0472">Membrane</keyword>
<dbReference type="PANTHER" id="PTHR34980">
    <property type="entry name" value="INNER MEMBRANE PROTEIN-RELATED-RELATED"/>
    <property type="match status" value="1"/>
</dbReference>
<keyword evidence="3" id="KW-1185">Reference proteome</keyword>
<comment type="caution">
    <text evidence="2">The sequence shown here is derived from an EMBL/GenBank/DDBJ whole genome shotgun (WGS) entry which is preliminary data.</text>
</comment>
<dbReference type="eggNOG" id="COG3152">
    <property type="taxonomic scope" value="Bacteria"/>
</dbReference>
<evidence type="ECO:0000313" key="2">
    <source>
        <dbReference type="EMBL" id="GAD69294.1"/>
    </source>
</evidence>
<protein>
    <recommendedName>
        <fullName evidence="4">DUF805 domain-containing protein</fullName>
    </recommendedName>
</protein>
<dbReference type="EMBL" id="BATJ01000026">
    <property type="protein sequence ID" value="GAD69294.1"/>
    <property type="molecule type" value="Genomic_DNA"/>
</dbReference>
<organism evidence="2 3">
    <name type="scientific">Vibrio proteolyticus NBRC 13287</name>
    <dbReference type="NCBI Taxonomy" id="1219065"/>
    <lineage>
        <taxon>Bacteria</taxon>
        <taxon>Pseudomonadati</taxon>
        <taxon>Pseudomonadota</taxon>
        <taxon>Gammaproteobacteria</taxon>
        <taxon>Vibrionales</taxon>
        <taxon>Vibrionaceae</taxon>
        <taxon>Vibrio</taxon>
    </lineage>
</organism>
<accession>U3BI09</accession>
<feature type="transmembrane region" description="Helical" evidence="1">
    <location>
        <begin position="113"/>
        <end position="135"/>
    </location>
</feature>
<keyword evidence="1" id="KW-1133">Transmembrane helix</keyword>
<dbReference type="InterPro" id="IPR008523">
    <property type="entry name" value="DUF805"/>
</dbReference>
<feature type="transmembrane region" description="Helical" evidence="1">
    <location>
        <begin position="27"/>
        <end position="45"/>
    </location>
</feature>
<proteinExistence type="predicted"/>
<dbReference type="STRING" id="1219065.VPR01S_26_00570"/>
<evidence type="ECO:0000313" key="3">
    <source>
        <dbReference type="Proteomes" id="UP000016570"/>
    </source>
</evidence>
<feature type="transmembrane region" description="Helical" evidence="1">
    <location>
        <begin position="51"/>
        <end position="71"/>
    </location>
</feature>
<gene>
    <name evidence="2" type="ORF">VPR01S_26_00570</name>
</gene>
<keyword evidence="1" id="KW-0812">Transmembrane</keyword>
<dbReference type="AlphaFoldDB" id="U3BI09"/>
<dbReference type="Pfam" id="PF05656">
    <property type="entry name" value="DUF805"/>
    <property type="match status" value="1"/>
</dbReference>
<dbReference type="Proteomes" id="UP000016570">
    <property type="component" value="Unassembled WGS sequence"/>
</dbReference>
<evidence type="ECO:0008006" key="4">
    <source>
        <dbReference type="Google" id="ProtNLM"/>
    </source>
</evidence>
<feature type="transmembrane region" description="Helical" evidence="1">
    <location>
        <begin position="83"/>
        <end position="101"/>
    </location>
</feature>